<evidence type="ECO:0000256" key="4">
    <source>
        <dbReference type="ARBA" id="ARBA00022729"/>
    </source>
</evidence>
<feature type="non-terminal residue" evidence="10">
    <location>
        <position position="259"/>
    </location>
</feature>
<evidence type="ECO:0000256" key="8">
    <source>
        <dbReference type="SAM" id="MobiDB-lite"/>
    </source>
</evidence>
<dbReference type="GO" id="GO:0008061">
    <property type="term" value="F:chitin binding"/>
    <property type="evidence" value="ECO:0007669"/>
    <property type="project" value="UniProtKB-UniRule"/>
</dbReference>
<gene>
    <name evidence="10" type="ORF">BJ085DRAFT_4496</name>
</gene>
<feature type="disulfide bond" evidence="7">
    <location>
        <begin position="103"/>
        <end position="117"/>
    </location>
</feature>
<comment type="caution">
    <text evidence="7">Lacks conserved residue(s) required for the propagation of feature annotation.</text>
</comment>
<feature type="domain" description="Chitin-binding type-1" evidence="9">
    <location>
        <begin position="89"/>
        <end position="128"/>
    </location>
</feature>
<name>A0A4P9ZY10_9FUNG</name>
<proteinExistence type="predicted"/>
<comment type="cofactor">
    <cofactor evidence="1">
        <name>Co(2+)</name>
        <dbReference type="ChEBI" id="CHEBI:48828"/>
    </cofactor>
</comment>
<reference evidence="11" key="1">
    <citation type="journal article" date="2018" name="Nat. Microbiol.">
        <title>Leveraging single-cell genomics to expand the fungal tree of life.</title>
        <authorList>
            <person name="Ahrendt S.R."/>
            <person name="Quandt C.A."/>
            <person name="Ciobanu D."/>
            <person name="Clum A."/>
            <person name="Salamov A."/>
            <person name="Andreopoulos B."/>
            <person name="Cheng J.F."/>
            <person name="Woyke T."/>
            <person name="Pelin A."/>
            <person name="Henrissat B."/>
            <person name="Reynolds N.K."/>
            <person name="Benny G.L."/>
            <person name="Smith M.E."/>
            <person name="James T.Y."/>
            <person name="Grigoriev I.V."/>
        </authorList>
    </citation>
    <scope>NUCLEOTIDE SEQUENCE [LARGE SCALE GENOMIC DNA]</scope>
    <source>
        <strain evidence="11">RSA 468</strain>
    </source>
</reference>
<feature type="disulfide bond" evidence="7">
    <location>
        <begin position="170"/>
        <end position="184"/>
    </location>
</feature>
<evidence type="ECO:0000259" key="9">
    <source>
        <dbReference type="PROSITE" id="PS50941"/>
    </source>
</evidence>
<organism evidence="10 11">
    <name type="scientific">Dimargaris cristalligena</name>
    <dbReference type="NCBI Taxonomy" id="215637"/>
    <lineage>
        <taxon>Eukaryota</taxon>
        <taxon>Fungi</taxon>
        <taxon>Fungi incertae sedis</taxon>
        <taxon>Zoopagomycota</taxon>
        <taxon>Kickxellomycotina</taxon>
        <taxon>Dimargaritomycetes</taxon>
        <taxon>Dimargaritales</taxon>
        <taxon>Dimargaritaceae</taxon>
        <taxon>Dimargaris</taxon>
    </lineage>
</organism>
<keyword evidence="3" id="KW-0479">Metal-binding</keyword>
<evidence type="ECO:0000256" key="5">
    <source>
        <dbReference type="ARBA" id="ARBA00022801"/>
    </source>
</evidence>
<keyword evidence="7" id="KW-1015">Disulfide bond</keyword>
<dbReference type="SUPFAM" id="SSF57016">
    <property type="entry name" value="Plant lectins/antimicrobial peptides"/>
    <property type="match status" value="4"/>
</dbReference>
<dbReference type="CDD" id="cd00035">
    <property type="entry name" value="ChtBD1"/>
    <property type="match status" value="2"/>
</dbReference>
<dbReference type="EMBL" id="ML002354">
    <property type="protein sequence ID" value="RKP38557.1"/>
    <property type="molecule type" value="Genomic_DNA"/>
</dbReference>
<evidence type="ECO:0000256" key="1">
    <source>
        <dbReference type="ARBA" id="ARBA00001941"/>
    </source>
</evidence>
<keyword evidence="4" id="KW-0732">Signal</keyword>
<evidence type="ECO:0000313" key="11">
    <source>
        <dbReference type="Proteomes" id="UP000268162"/>
    </source>
</evidence>
<evidence type="ECO:0000256" key="2">
    <source>
        <dbReference type="ARBA" id="ARBA00022669"/>
    </source>
</evidence>
<feature type="disulfide bond" evidence="7">
    <location>
        <begin position="165"/>
        <end position="177"/>
    </location>
</feature>
<evidence type="ECO:0000313" key="10">
    <source>
        <dbReference type="EMBL" id="RKP38557.1"/>
    </source>
</evidence>
<keyword evidence="6" id="KW-0119">Carbohydrate metabolism</keyword>
<dbReference type="InterPro" id="IPR036861">
    <property type="entry name" value="Endochitinase-like_sf"/>
</dbReference>
<dbReference type="Proteomes" id="UP000268162">
    <property type="component" value="Unassembled WGS sequence"/>
</dbReference>
<dbReference type="PROSITE" id="PS50941">
    <property type="entry name" value="CHIT_BIND_I_2"/>
    <property type="match status" value="4"/>
</dbReference>
<dbReference type="PANTHER" id="PTHR46471:SF2">
    <property type="entry name" value="CHITIN DEACETYLASE-RELATED"/>
    <property type="match status" value="1"/>
</dbReference>
<feature type="non-terminal residue" evidence="10">
    <location>
        <position position="1"/>
    </location>
</feature>
<feature type="disulfide bond" evidence="7">
    <location>
        <begin position="98"/>
        <end position="110"/>
    </location>
</feature>
<dbReference type="AlphaFoldDB" id="A0A4P9ZY10"/>
<dbReference type="STRING" id="215637.A0A4P9ZY10"/>
<feature type="domain" description="Chitin-binding type-1" evidence="9">
    <location>
        <begin position="22"/>
        <end position="61"/>
    </location>
</feature>
<keyword evidence="11" id="KW-1185">Reference proteome</keyword>
<dbReference type="GO" id="GO:0046872">
    <property type="term" value="F:metal ion binding"/>
    <property type="evidence" value="ECO:0007669"/>
    <property type="project" value="UniProtKB-KW"/>
</dbReference>
<evidence type="ECO:0000256" key="6">
    <source>
        <dbReference type="ARBA" id="ARBA00023277"/>
    </source>
</evidence>
<feature type="disulfide bond" evidence="7">
    <location>
        <begin position="235"/>
        <end position="247"/>
    </location>
</feature>
<dbReference type="InterPro" id="IPR001002">
    <property type="entry name" value="Chitin-bd_1"/>
</dbReference>
<feature type="region of interest" description="Disordered" evidence="8">
    <location>
        <begin position="1"/>
        <end position="24"/>
    </location>
</feature>
<feature type="domain" description="Chitin-binding type-1" evidence="9">
    <location>
        <begin position="226"/>
        <end position="259"/>
    </location>
</feature>
<dbReference type="Gene3D" id="3.30.60.10">
    <property type="entry name" value="Endochitinase-like"/>
    <property type="match status" value="4"/>
</dbReference>
<accession>A0A4P9ZY10</accession>
<feature type="disulfide bond" evidence="7">
    <location>
        <begin position="36"/>
        <end position="50"/>
    </location>
</feature>
<feature type="disulfide bond" evidence="7">
    <location>
        <begin position="31"/>
        <end position="43"/>
    </location>
</feature>
<dbReference type="SMART" id="SM00270">
    <property type="entry name" value="ChtBD1"/>
    <property type="match status" value="4"/>
</dbReference>
<keyword evidence="2 7" id="KW-0147">Chitin-binding</keyword>
<dbReference type="Pfam" id="PF00187">
    <property type="entry name" value="Chitin_bind_1"/>
    <property type="match status" value="4"/>
</dbReference>
<dbReference type="GO" id="GO:0016787">
    <property type="term" value="F:hydrolase activity"/>
    <property type="evidence" value="ECO:0007669"/>
    <property type="project" value="UniProtKB-KW"/>
</dbReference>
<evidence type="ECO:0000256" key="7">
    <source>
        <dbReference type="PROSITE-ProRule" id="PRU00261"/>
    </source>
</evidence>
<protein>
    <recommendedName>
        <fullName evidence="9">Chitin-binding type-1 domain-containing protein</fullName>
    </recommendedName>
</protein>
<feature type="disulfide bond" evidence="7">
    <location>
        <begin position="240"/>
        <end position="254"/>
    </location>
</feature>
<sequence>NPDTMTNTATSKPPGPTSTSTDGSCGPNLACSNNGCCSKFGWCGTSPDHCGTGCQNGPCTGGPNTNTQTNTQTNTNTSKPPGPTSTSTDGSCGPNLACPNSGCCSKFGWCGTSPDHCGTGCQNGPCTGGPSTNTNTNTQTNTNTSKPPGPTATSTDGSCGPKLACAGNACCSKFGWCGTSSDHCGAGCQNGPCTGGPSTNTNTGGPNTQTNTNTSKPPGPTATSTDGSCGAKVACAGNACCSKFGYCGTSSEHCGTGCQ</sequence>
<dbReference type="PANTHER" id="PTHR46471">
    <property type="entry name" value="CHITIN DEACETYLASE"/>
    <property type="match status" value="1"/>
</dbReference>
<evidence type="ECO:0000256" key="3">
    <source>
        <dbReference type="ARBA" id="ARBA00022723"/>
    </source>
</evidence>
<keyword evidence="5" id="KW-0378">Hydrolase</keyword>
<feature type="domain" description="Chitin-binding type-1" evidence="9">
    <location>
        <begin position="156"/>
        <end position="195"/>
    </location>
</feature>